<dbReference type="AlphaFoldDB" id="A0A853H1Z3"/>
<evidence type="ECO:0000313" key="1">
    <source>
        <dbReference type="EMBL" id="NYT85809.1"/>
    </source>
</evidence>
<organism evidence="1 2">
    <name type="scientific">Pollutimonas harenae</name>
    <dbReference type="NCBI Taxonomy" id="657015"/>
    <lineage>
        <taxon>Bacteria</taxon>
        <taxon>Pseudomonadati</taxon>
        <taxon>Pseudomonadota</taxon>
        <taxon>Betaproteobacteria</taxon>
        <taxon>Burkholderiales</taxon>
        <taxon>Alcaligenaceae</taxon>
        <taxon>Pollutimonas</taxon>
    </lineage>
</organism>
<reference evidence="1 2" key="1">
    <citation type="submission" date="2020-07" db="EMBL/GenBank/DDBJ databases">
        <title>Taxonomic revisions and descriptions of new bacterial species based on genomic comparisons in the high-G+C-content subgroup of the family Alcaligenaceae.</title>
        <authorList>
            <person name="Szabo A."/>
            <person name="Felfoldi T."/>
        </authorList>
    </citation>
    <scope>NUCLEOTIDE SEQUENCE [LARGE SCALE GENOMIC DNA]</scope>
    <source>
        <strain evidence="1 2">DSM 25667</strain>
    </source>
</reference>
<gene>
    <name evidence="1" type="ORF">H0A62_09355</name>
</gene>
<evidence type="ECO:0000313" key="2">
    <source>
        <dbReference type="Proteomes" id="UP000554144"/>
    </source>
</evidence>
<proteinExistence type="predicted"/>
<protein>
    <submittedName>
        <fullName evidence="1">Ferritin-like domain-containing protein</fullName>
    </submittedName>
</protein>
<comment type="caution">
    <text evidence="1">The sequence shown here is derived from an EMBL/GenBank/DDBJ whole genome shotgun (WGS) entry which is preliminary data.</text>
</comment>
<keyword evidence="2" id="KW-1185">Reference proteome</keyword>
<dbReference type="PANTHER" id="PTHR42782:SF4">
    <property type="entry name" value="DUF455 DOMAIN-CONTAINING PROTEIN"/>
    <property type="match status" value="1"/>
</dbReference>
<name>A0A853H1Z3_9BURK</name>
<dbReference type="InterPro" id="IPR009078">
    <property type="entry name" value="Ferritin-like_SF"/>
</dbReference>
<dbReference type="RefSeq" id="WP_180001931.1">
    <property type="nucleotide sequence ID" value="NZ_JACCEV010000002.1"/>
</dbReference>
<dbReference type="CDD" id="cd00657">
    <property type="entry name" value="Ferritin_like"/>
    <property type="match status" value="1"/>
</dbReference>
<dbReference type="Proteomes" id="UP000554144">
    <property type="component" value="Unassembled WGS sequence"/>
</dbReference>
<dbReference type="PIRSF" id="PIRSF012318">
    <property type="entry name" value="UCP012318"/>
    <property type="match status" value="1"/>
</dbReference>
<dbReference type="Pfam" id="PF04305">
    <property type="entry name" value="DUF455"/>
    <property type="match status" value="1"/>
</dbReference>
<dbReference type="InterPro" id="IPR007402">
    <property type="entry name" value="DUF455"/>
</dbReference>
<accession>A0A853H1Z3</accession>
<dbReference type="SUPFAM" id="SSF47240">
    <property type="entry name" value="Ferritin-like"/>
    <property type="match status" value="1"/>
</dbReference>
<dbReference type="InterPro" id="IPR011197">
    <property type="entry name" value="UCP012318"/>
</dbReference>
<dbReference type="EMBL" id="JACCEV010000002">
    <property type="protein sequence ID" value="NYT85809.1"/>
    <property type="molecule type" value="Genomic_DNA"/>
</dbReference>
<sequence length="274" mass="30571">MMIKTTDIQTEIRLQARHALALQDPDAKCAAVWAMRDSTSINTDIHLDRLPGIPGRPVRPELVAPASVPRRAMSTVAGRAALLHALAHIEFNAINLALDVLWRFPGLPEAFYRDWCKVAIEEATHFDLLSRRLQALGHVYGDFSAHNGLWEMAEKTQENLLARLALVPRTLEARGLDVSPAIRHKLAQAGDQESAAILDIILRDEVGHVAIGNYWYKWLCAQQQRDSVSSYGELARQYQAPRLRGPFNLEARRAAGFDEAELEALLRMADDGVV</sequence>
<dbReference type="PANTHER" id="PTHR42782">
    <property type="entry name" value="SI:CH73-314G15.3"/>
    <property type="match status" value="1"/>
</dbReference>
<dbReference type="Gene3D" id="1.20.1260.10">
    <property type="match status" value="1"/>
</dbReference>
<dbReference type="InterPro" id="IPR012347">
    <property type="entry name" value="Ferritin-like"/>
</dbReference>